<organism evidence="1 2">
    <name type="scientific">Actinidia rufa</name>
    <dbReference type="NCBI Taxonomy" id="165716"/>
    <lineage>
        <taxon>Eukaryota</taxon>
        <taxon>Viridiplantae</taxon>
        <taxon>Streptophyta</taxon>
        <taxon>Embryophyta</taxon>
        <taxon>Tracheophyta</taxon>
        <taxon>Spermatophyta</taxon>
        <taxon>Magnoliopsida</taxon>
        <taxon>eudicotyledons</taxon>
        <taxon>Gunneridae</taxon>
        <taxon>Pentapetalae</taxon>
        <taxon>asterids</taxon>
        <taxon>Ericales</taxon>
        <taxon>Actinidiaceae</taxon>
        <taxon>Actinidia</taxon>
    </lineage>
</organism>
<sequence>MGAWVKVVSHKQSIGSSMTKFEEDSKTNDNDYIMAALAAAMVREVVAAIVVKGFILEQVAMVADTVKDGGCHSDNWGSNTAGDEVAEATAMVVSAMLPLQHLQLQI</sequence>
<evidence type="ECO:0000313" key="2">
    <source>
        <dbReference type="Proteomes" id="UP000585474"/>
    </source>
</evidence>
<gene>
    <name evidence="1" type="ORF">Acr_04g0004040</name>
</gene>
<dbReference type="AlphaFoldDB" id="A0A7J0EHK1"/>
<name>A0A7J0EHK1_9ERIC</name>
<reference evidence="1 2" key="1">
    <citation type="submission" date="2019-07" db="EMBL/GenBank/DDBJ databases">
        <title>De Novo Assembly of kiwifruit Actinidia rufa.</title>
        <authorList>
            <person name="Sugita-Konishi S."/>
            <person name="Sato K."/>
            <person name="Mori E."/>
            <person name="Abe Y."/>
            <person name="Kisaki G."/>
            <person name="Hamano K."/>
            <person name="Suezawa K."/>
            <person name="Otani M."/>
            <person name="Fukuda T."/>
            <person name="Manabe T."/>
            <person name="Gomi K."/>
            <person name="Tabuchi M."/>
            <person name="Akimitsu K."/>
            <person name="Kataoka I."/>
        </authorList>
    </citation>
    <scope>NUCLEOTIDE SEQUENCE [LARGE SCALE GENOMIC DNA]</scope>
    <source>
        <strain evidence="2">cv. Fuchu</strain>
    </source>
</reference>
<keyword evidence="2" id="KW-1185">Reference proteome</keyword>
<comment type="caution">
    <text evidence="1">The sequence shown here is derived from an EMBL/GenBank/DDBJ whole genome shotgun (WGS) entry which is preliminary data.</text>
</comment>
<evidence type="ECO:0000313" key="1">
    <source>
        <dbReference type="EMBL" id="GFY85666.1"/>
    </source>
</evidence>
<accession>A0A7J0EHK1</accession>
<proteinExistence type="predicted"/>
<protein>
    <submittedName>
        <fullName evidence="1">Uncharacterized protein</fullName>
    </submittedName>
</protein>
<dbReference type="Proteomes" id="UP000585474">
    <property type="component" value="Unassembled WGS sequence"/>
</dbReference>
<dbReference type="EMBL" id="BJWL01000004">
    <property type="protein sequence ID" value="GFY85666.1"/>
    <property type="molecule type" value="Genomic_DNA"/>
</dbReference>